<reference evidence="1" key="1">
    <citation type="submission" date="2022-03" db="EMBL/GenBank/DDBJ databases">
        <authorList>
            <person name="Martin C."/>
        </authorList>
    </citation>
    <scope>NUCLEOTIDE SEQUENCE</scope>
</reference>
<evidence type="ECO:0000313" key="2">
    <source>
        <dbReference type="Proteomes" id="UP000749559"/>
    </source>
</evidence>
<organism evidence="1 2">
    <name type="scientific">Owenia fusiformis</name>
    <name type="common">Polychaete worm</name>
    <dbReference type="NCBI Taxonomy" id="6347"/>
    <lineage>
        <taxon>Eukaryota</taxon>
        <taxon>Metazoa</taxon>
        <taxon>Spiralia</taxon>
        <taxon>Lophotrochozoa</taxon>
        <taxon>Annelida</taxon>
        <taxon>Polychaeta</taxon>
        <taxon>Sedentaria</taxon>
        <taxon>Canalipalpata</taxon>
        <taxon>Sabellida</taxon>
        <taxon>Oweniida</taxon>
        <taxon>Oweniidae</taxon>
        <taxon>Owenia</taxon>
    </lineage>
</organism>
<evidence type="ECO:0000313" key="1">
    <source>
        <dbReference type="EMBL" id="CAH1787433.1"/>
    </source>
</evidence>
<dbReference type="OrthoDB" id="427456at2759"/>
<gene>
    <name evidence="1" type="ORF">OFUS_LOCUS13135</name>
</gene>
<keyword evidence="2" id="KW-1185">Reference proteome</keyword>
<proteinExistence type="predicted"/>
<accession>A0A8J1TYW4</accession>
<feature type="non-terminal residue" evidence="1">
    <location>
        <position position="214"/>
    </location>
</feature>
<dbReference type="EMBL" id="CAIIXF020000006">
    <property type="protein sequence ID" value="CAH1787433.1"/>
    <property type="molecule type" value="Genomic_DNA"/>
</dbReference>
<protein>
    <submittedName>
        <fullName evidence="1">Uncharacterized protein</fullName>
    </submittedName>
</protein>
<name>A0A8J1TYW4_OWEFU</name>
<sequence>MKPGVSGADRRRIGIPCLDCCTERKGKYDKRKEIDGSAMAFSLWSAVKLGGAVLGGKDFLRDQEFLRELENDNIDVEVLKDEIGSLAEEEGPKTCRQRLVSVMESNPIQIVLCVLVLLDAGIVLGEILLDLHIAREKATLAELNLHKMIDYIHVEHSGQLYGYRGYNVSRILQFLQSYNSSGYNSTLIKGYHYQAAPNAQFNLNKLCKLCTPDS</sequence>
<dbReference type="Proteomes" id="UP000749559">
    <property type="component" value="Unassembled WGS sequence"/>
</dbReference>
<comment type="caution">
    <text evidence="1">The sequence shown here is derived from an EMBL/GenBank/DDBJ whole genome shotgun (WGS) entry which is preliminary data.</text>
</comment>
<dbReference type="AlphaFoldDB" id="A0A8J1TYW4"/>